<name>A0ABV1KGP4_9PSEU</name>
<sequence length="154" mass="15602">MEVARDRVAAVAAEETARGAGRVELCGALGPVPHAAVRRAVGDRAEVGAVMYGFESLEATTSFKQRFAAGEQLRAAFLIAAPAGTPGGDRVEVAGTTVATIGDPAQAARLARELAAEGVELFELHGAPAPEAAAAVIDAVGERVAVGLALYPAR</sequence>
<dbReference type="InterPro" id="IPR045441">
    <property type="entry name" value="DUF6506"/>
</dbReference>
<comment type="caution">
    <text evidence="1">The sequence shown here is derived from an EMBL/GenBank/DDBJ whole genome shotgun (WGS) entry which is preliminary data.</text>
</comment>
<dbReference type="Proteomes" id="UP001494902">
    <property type="component" value="Unassembled WGS sequence"/>
</dbReference>
<gene>
    <name evidence="1" type="ORF">WIS52_24450</name>
</gene>
<proteinExistence type="predicted"/>
<keyword evidence="2" id="KW-1185">Reference proteome</keyword>
<dbReference type="RefSeq" id="WP_349300701.1">
    <property type="nucleotide sequence ID" value="NZ_JBEDNQ010000011.1"/>
</dbReference>
<protein>
    <submittedName>
        <fullName evidence="1">DUF6506 family protein</fullName>
    </submittedName>
</protein>
<reference evidence="1 2" key="1">
    <citation type="submission" date="2024-03" db="EMBL/GenBank/DDBJ databases">
        <title>Draft genome sequence of Pseudonocardia nematodicida JCM 31783.</title>
        <authorList>
            <person name="Butdee W."/>
            <person name="Duangmal K."/>
        </authorList>
    </citation>
    <scope>NUCLEOTIDE SEQUENCE [LARGE SCALE GENOMIC DNA]</scope>
    <source>
        <strain evidence="1 2">JCM 31783</strain>
    </source>
</reference>
<dbReference type="Pfam" id="PF20116">
    <property type="entry name" value="DUF6506"/>
    <property type="match status" value="2"/>
</dbReference>
<evidence type="ECO:0000313" key="1">
    <source>
        <dbReference type="EMBL" id="MEQ3553635.1"/>
    </source>
</evidence>
<dbReference type="EMBL" id="JBEDNQ010000011">
    <property type="protein sequence ID" value="MEQ3553635.1"/>
    <property type="molecule type" value="Genomic_DNA"/>
</dbReference>
<organism evidence="1 2">
    <name type="scientific">Pseudonocardia nematodicida</name>
    <dbReference type="NCBI Taxonomy" id="1206997"/>
    <lineage>
        <taxon>Bacteria</taxon>
        <taxon>Bacillati</taxon>
        <taxon>Actinomycetota</taxon>
        <taxon>Actinomycetes</taxon>
        <taxon>Pseudonocardiales</taxon>
        <taxon>Pseudonocardiaceae</taxon>
        <taxon>Pseudonocardia</taxon>
    </lineage>
</organism>
<accession>A0ABV1KGP4</accession>
<evidence type="ECO:0000313" key="2">
    <source>
        <dbReference type="Proteomes" id="UP001494902"/>
    </source>
</evidence>